<evidence type="ECO:0000313" key="2">
    <source>
        <dbReference type="EMBL" id="OEU16504.1"/>
    </source>
</evidence>
<dbReference type="PANTHER" id="PTHR14939">
    <property type="entry name" value="F-BOX ONLY PROTEIN 22"/>
    <property type="match status" value="1"/>
</dbReference>
<sequence length="122" mass="13711">MSKLKDQTKNEQILGALMYTCCGRGPDNNPDFISEEMSDAKRFANKFPNVPCLGFYANGEFGPIALAGNNNVFQTGRALHQGFTAVFALFIVPIKDGTDMYNLDDSIDNVQKFVRKRLHCYY</sequence>
<dbReference type="Pfam" id="PF10442">
    <property type="entry name" value="FIST_C"/>
    <property type="match status" value="1"/>
</dbReference>
<evidence type="ECO:0000313" key="3">
    <source>
        <dbReference type="Proteomes" id="UP000095751"/>
    </source>
</evidence>
<gene>
    <name evidence="2" type="ORF">FRACYDRAFT_217938</name>
</gene>
<dbReference type="AlphaFoldDB" id="A0A1E7FED9"/>
<proteinExistence type="predicted"/>
<dbReference type="Proteomes" id="UP000095751">
    <property type="component" value="Unassembled WGS sequence"/>
</dbReference>
<name>A0A1E7FED9_9STRA</name>
<dbReference type="EMBL" id="KV784358">
    <property type="protein sequence ID" value="OEU16504.1"/>
    <property type="molecule type" value="Genomic_DNA"/>
</dbReference>
<evidence type="ECO:0000259" key="1">
    <source>
        <dbReference type="Pfam" id="PF10442"/>
    </source>
</evidence>
<dbReference type="InParanoid" id="A0A1E7FED9"/>
<dbReference type="GO" id="GO:0000209">
    <property type="term" value="P:protein polyubiquitination"/>
    <property type="evidence" value="ECO:0007669"/>
    <property type="project" value="TreeGrafter"/>
</dbReference>
<dbReference type="GO" id="GO:0032436">
    <property type="term" value="P:positive regulation of proteasomal ubiquitin-dependent protein catabolic process"/>
    <property type="evidence" value="ECO:0007669"/>
    <property type="project" value="TreeGrafter"/>
</dbReference>
<accession>A0A1E7FED9</accession>
<dbReference type="OrthoDB" id="45283at2759"/>
<protein>
    <recommendedName>
        <fullName evidence="1">FIST C-domain domain-containing protein</fullName>
    </recommendedName>
</protein>
<keyword evidence="3" id="KW-1185">Reference proteome</keyword>
<dbReference type="InterPro" id="IPR019494">
    <property type="entry name" value="FIST_C"/>
</dbReference>
<organism evidence="2 3">
    <name type="scientific">Fragilariopsis cylindrus CCMP1102</name>
    <dbReference type="NCBI Taxonomy" id="635003"/>
    <lineage>
        <taxon>Eukaryota</taxon>
        <taxon>Sar</taxon>
        <taxon>Stramenopiles</taxon>
        <taxon>Ochrophyta</taxon>
        <taxon>Bacillariophyta</taxon>
        <taxon>Bacillariophyceae</taxon>
        <taxon>Bacillariophycidae</taxon>
        <taxon>Bacillariales</taxon>
        <taxon>Bacillariaceae</taxon>
        <taxon>Fragilariopsis</taxon>
    </lineage>
</organism>
<dbReference type="KEGG" id="fcy:FRACYDRAFT_217938"/>
<reference evidence="2 3" key="1">
    <citation type="submission" date="2016-09" db="EMBL/GenBank/DDBJ databases">
        <title>Extensive genetic diversity and differential bi-allelic expression allows diatom success in the polar Southern Ocean.</title>
        <authorList>
            <consortium name="DOE Joint Genome Institute"/>
            <person name="Mock T."/>
            <person name="Otillar R.P."/>
            <person name="Strauss J."/>
            <person name="Dupont C."/>
            <person name="Frickenhaus S."/>
            <person name="Maumus F."/>
            <person name="Mcmullan M."/>
            <person name="Sanges R."/>
            <person name="Schmutz J."/>
            <person name="Toseland A."/>
            <person name="Valas R."/>
            <person name="Veluchamy A."/>
            <person name="Ward B.J."/>
            <person name="Allen A."/>
            <person name="Barry K."/>
            <person name="Falciatore A."/>
            <person name="Ferrante M."/>
            <person name="Fortunato A.E."/>
            <person name="Gloeckner G."/>
            <person name="Gruber A."/>
            <person name="Hipkin R."/>
            <person name="Janech M."/>
            <person name="Kroth P."/>
            <person name="Leese F."/>
            <person name="Lindquist E."/>
            <person name="Lyon B.R."/>
            <person name="Martin J."/>
            <person name="Mayer C."/>
            <person name="Parker M."/>
            <person name="Quesneville H."/>
            <person name="Raymond J."/>
            <person name="Uhlig C."/>
            <person name="Valentin K.U."/>
            <person name="Worden A.Z."/>
            <person name="Armbrust E.V."/>
            <person name="Bowler C."/>
            <person name="Green B."/>
            <person name="Moulton V."/>
            <person name="Van Oosterhout C."/>
            <person name="Grigoriev I."/>
        </authorList>
    </citation>
    <scope>NUCLEOTIDE SEQUENCE [LARGE SCALE GENOMIC DNA]</scope>
    <source>
        <strain evidence="2 3">CCMP1102</strain>
    </source>
</reference>
<dbReference type="PANTHER" id="PTHR14939:SF5">
    <property type="entry name" value="F-BOX ONLY PROTEIN 22"/>
    <property type="match status" value="1"/>
</dbReference>
<feature type="domain" description="FIST C-domain" evidence="1">
    <location>
        <begin position="11"/>
        <end position="63"/>
    </location>
</feature>